<evidence type="ECO:0000256" key="6">
    <source>
        <dbReference type="ARBA" id="ARBA00031792"/>
    </source>
</evidence>
<evidence type="ECO:0000259" key="10">
    <source>
        <dbReference type="PROSITE" id="PS51675"/>
    </source>
</evidence>
<keyword evidence="3" id="KW-0489">Methyltransferase</keyword>
<reference evidence="11 12" key="1">
    <citation type="submission" date="2017-03" db="EMBL/GenBank/DDBJ databases">
        <title>Genomes of endolithic fungi from Antarctica.</title>
        <authorList>
            <person name="Coleine C."/>
            <person name="Masonjones S."/>
            <person name="Stajich J.E."/>
        </authorList>
    </citation>
    <scope>NUCLEOTIDE SEQUENCE [LARGE SCALE GENOMIC DNA]</scope>
    <source>
        <strain evidence="11 12">CCFEE 6314</strain>
    </source>
</reference>
<dbReference type="EC" id="2.1.1.221" evidence="1"/>
<protein>
    <recommendedName>
        <fullName evidence="2">tRNA (guanine(9)-N1)-methyltransferase</fullName>
        <ecNumber evidence="1">2.1.1.221</ecNumber>
    </recommendedName>
    <alternativeName>
        <fullName evidence="7">tRNA methyltransferase 10</fullName>
    </alternativeName>
    <alternativeName>
        <fullName evidence="6">tRNA(m1G9)-methyltransferase</fullName>
    </alternativeName>
</protein>
<dbReference type="PANTHER" id="PTHR13563">
    <property type="entry name" value="TRNA (GUANINE-9-) METHYLTRANSFERASE"/>
    <property type="match status" value="1"/>
</dbReference>
<feature type="domain" description="SAM-dependent MTase TRM10-type" evidence="10">
    <location>
        <begin position="159"/>
        <end position="434"/>
    </location>
</feature>
<feature type="region of interest" description="Disordered" evidence="9">
    <location>
        <begin position="275"/>
        <end position="331"/>
    </location>
</feature>
<evidence type="ECO:0000256" key="2">
    <source>
        <dbReference type="ARBA" id="ARBA00020451"/>
    </source>
</evidence>
<keyword evidence="5" id="KW-0949">S-adenosyl-L-methionine</keyword>
<evidence type="ECO:0000256" key="1">
    <source>
        <dbReference type="ARBA" id="ARBA00012797"/>
    </source>
</evidence>
<name>A0A438NI59_EXOME</name>
<dbReference type="OrthoDB" id="278300at2759"/>
<dbReference type="GO" id="GO:0005634">
    <property type="term" value="C:nucleus"/>
    <property type="evidence" value="ECO:0007669"/>
    <property type="project" value="TreeGrafter"/>
</dbReference>
<evidence type="ECO:0000256" key="5">
    <source>
        <dbReference type="ARBA" id="ARBA00022691"/>
    </source>
</evidence>
<evidence type="ECO:0000256" key="9">
    <source>
        <dbReference type="SAM" id="MobiDB-lite"/>
    </source>
</evidence>
<dbReference type="Proteomes" id="UP000288859">
    <property type="component" value="Unassembled WGS sequence"/>
</dbReference>
<evidence type="ECO:0000313" key="12">
    <source>
        <dbReference type="Proteomes" id="UP000288859"/>
    </source>
</evidence>
<dbReference type="InterPro" id="IPR038459">
    <property type="entry name" value="MT_TRM10-typ_sf"/>
</dbReference>
<dbReference type="GO" id="GO:0000049">
    <property type="term" value="F:tRNA binding"/>
    <property type="evidence" value="ECO:0007669"/>
    <property type="project" value="TreeGrafter"/>
</dbReference>
<feature type="compositionally biased region" description="Acidic residues" evidence="9">
    <location>
        <begin position="448"/>
        <end position="476"/>
    </location>
</feature>
<dbReference type="InterPro" id="IPR028564">
    <property type="entry name" value="MT_TRM10-typ"/>
</dbReference>
<feature type="compositionally biased region" description="Basic residues" evidence="9">
    <location>
        <begin position="107"/>
        <end position="123"/>
    </location>
</feature>
<evidence type="ECO:0000256" key="3">
    <source>
        <dbReference type="ARBA" id="ARBA00022603"/>
    </source>
</evidence>
<feature type="region of interest" description="Disordered" evidence="9">
    <location>
        <begin position="432"/>
        <end position="476"/>
    </location>
</feature>
<evidence type="ECO:0000256" key="4">
    <source>
        <dbReference type="ARBA" id="ARBA00022679"/>
    </source>
</evidence>
<gene>
    <name evidence="11" type="ORF">B0A52_00767</name>
</gene>
<organism evidence="11 12">
    <name type="scientific">Exophiala mesophila</name>
    <name type="common">Black yeast-like fungus</name>
    <dbReference type="NCBI Taxonomy" id="212818"/>
    <lineage>
        <taxon>Eukaryota</taxon>
        <taxon>Fungi</taxon>
        <taxon>Dikarya</taxon>
        <taxon>Ascomycota</taxon>
        <taxon>Pezizomycotina</taxon>
        <taxon>Eurotiomycetes</taxon>
        <taxon>Chaetothyriomycetidae</taxon>
        <taxon>Chaetothyriales</taxon>
        <taxon>Herpotrichiellaceae</taxon>
        <taxon>Exophiala</taxon>
    </lineage>
</organism>
<dbReference type="GO" id="GO:0052905">
    <property type="term" value="F:tRNA (guanosine(9)-N1)-methyltransferase activity"/>
    <property type="evidence" value="ECO:0007669"/>
    <property type="project" value="UniProtKB-EC"/>
</dbReference>
<dbReference type="GO" id="GO:0002939">
    <property type="term" value="P:tRNA N1-guanine methylation"/>
    <property type="evidence" value="ECO:0007669"/>
    <property type="project" value="TreeGrafter"/>
</dbReference>
<feature type="region of interest" description="Disordered" evidence="9">
    <location>
        <begin position="1"/>
        <end position="162"/>
    </location>
</feature>
<evidence type="ECO:0000256" key="8">
    <source>
        <dbReference type="ARBA" id="ARBA00048434"/>
    </source>
</evidence>
<feature type="compositionally biased region" description="Low complexity" evidence="9">
    <location>
        <begin position="144"/>
        <end position="156"/>
    </location>
</feature>
<dbReference type="EMBL" id="NAJM01000002">
    <property type="protein sequence ID" value="RVX75414.1"/>
    <property type="molecule type" value="Genomic_DNA"/>
</dbReference>
<comment type="catalytic activity">
    <reaction evidence="8">
        <text>guanosine(9) in tRNA + S-adenosyl-L-methionine = N(1)-methylguanosine(9) in tRNA + S-adenosyl-L-homocysteine + H(+)</text>
        <dbReference type="Rhea" id="RHEA:43156"/>
        <dbReference type="Rhea" id="RHEA-COMP:10367"/>
        <dbReference type="Rhea" id="RHEA-COMP:10368"/>
        <dbReference type="ChEBI" id="CHEBI:15378"/>
        <dbReference type="ChEBI" id="CHEBI:57856"/>
        <dbReference type="ChEBI" id="CHEBI:59789"/>
        <dbReference type="ChEBI" id="CHEBI:73542"/>
        <dbReference type="ChEBI" id="CHEBI:74269"/>
        <dbReference type="EC" id="2.1.1.221"/>
    </reaction>
</comment>
<accession>A0A438NI59</accession>
<feature type="compositionally biased region" description="Basic and acidic residues" evidence="9">
    <location>
        <begin position="97"/>
        <end position="106"/>
    </location>
</feature>
<dbReference type="InterPro" id="IPR007356">
    <property type="entry name" value="tRNA_m1G_MeTrfase_euk"/>
</dbReference>
<evidence type="ECO:0000313" key="11">
    <source>
        <dbReference type="EMBL" id="RVX75414.1"/>
    </source>
</evidence>
<feature type="compositionally biased region" description="Basic and acidic residues" evidence="9">
    <location>
        <begin position="60"/>
        <end position="69"/>
    </location>
</feature>
<keyword evidence="4" id="KW-0808">Transferase</keyword>
<proteinExistence type="predicted"/>
<comment type="caution">
    <text evidence="11">The sequence shown here is derived from an EMBL/GenBank/DDBJ whole genome shotgun (WGS) entry which is preliminary data.</text>
</comment>
<sequence>MDLDERPSKLRKVGTAEGAGTDLEADAPLLTKVMPPSETQEADHAPAAPLKSEPSDDNDSDARRQKSDSAKNNGTPLANGEPDKPMSKNQLKKQRKREAWEAGRPARKEKRKQKLLHRKQRKREARDEVSHLEQSQGGGDSEVQGDQAQQQQQQDQLSRRAHGRRQHVVLPVTIIIDCGFDDLMTEKERISLGSQLTRSYSDNSRAQLQTNLVISSWGGLLKERFDTILSKNYLNWRGVTFDPENFAVAAEKAKETMKGSSGGVLKGIFESLAAEADEEPKQNNGSGESDPPPTEKSDHPSYSAQPDPALAQPTPHEATEPQSISPARQRELQEQGEIVYLTSDSDYTLTTLKPYSTYIVGGLVDKNRHKGICYRTALKHNIKTAKLPIGEYMEMTSRKVLATNHVVEIMVRFLECGDWGESFMQVIPKRKGGKLRSVSEDAKVQGVEDGDDDDEQRNGDDGEDDDESVDEEDHAN</sequence>
<dbReference type="AlphaFoldDB" id="A0A438NI59"/>
<dbReference type="PROSITE" id="PS51675">
    <property type="entry name" value="SAM_MT_TRM10"/>
    <property type="match status" value="1"/>
</dbReference>
<dbReference type="Gene3D" id="3.40.1280.30">
    <property type="match status" value="1"/>
</dbReference>
<evidence type="ECO:0000256" key="7">
    <source>
        <dbReference type="ARBA" id="ARBA00032166"/>
    </source>
</evidence>
<dbReference type="CDD" id="cd18089">
    <property type="entry name" value="SPOUT_Trm10-like"/>
    <property type="match status" value="1"/>
</dbReference>
<dbReference type="PANTHER" id="PTHR13563:SF13">
    <property type="entry name" value="TRNA METHYLTRANSFERASE 10 HOMOLOG A"/>
    <property type="match status" value="1"/>
</dbReference>
<dbReference type="VEuPathDB" id="FungiDB:PV10_00252"/>